<evidence type="ECO:0000259" key="5">
    <source>
        <dbReference type="PROSITE" id="PS50002"/>
    </source>
</evidence>
<dbReference type="InterPro" id="IPR000270">
    <property type="entry name" value="PB1_dom"/>
</dbReference>
<dbReference type="InterPro" id="IPR001683">
    <property type="entry name" value="PX_dom"/>
</dbReference>
<evidence type="ECO:0000256" key="4">
    <source>
        <dbReference type="SAM" id="MobiDB-lite"/>
    </source>
</evidence>
<keyword evidence="9" id="KW-1185">Reference proteome</keyword>
<dbReference type="FunFam" id="2.30.30.40:FF:000093">
    <property type="entry name" value="Protein kinase activator Bem1"/>
    <property type="match status" value="1"/>
</dbReference>
<dbReference type="Proteomes" id="UP000646827">
    <property type="component" value="Unassembled WGS sequence"/>
</dbReference>
<dbReference type="AlphaFoldDB" id="A0A8H7VPR1"/>
<dbReference type="SUPFAM" id="SSF64268">
    <property type="entry name" value="PX domain"/>
    <property type="match status" value="1"/>
</dbReference>
<dbReference type="SUPFAM" id="SSF54277">
    <property type="entry name" value="CAD &amp; PB1 domains"/>
    <property type="match status" value="1"/>
</dbReference>
<dbReference type="SUPFAM" id="SSF50044">
    <property type="entry name" value="SH3-domain"/>
    <property type="match status" value="2"/>
</dbReference>
<dbReference type="Pfam" id="PF00018">
    <property type="entry name" value="SH3_1"/>
    <property type="match status" value="2"/>
</dbReference>
<evidence type="ECO:0000313" key="9">
    <source>
        <dbReference type="Proteomes" id="UP000646827"/>
    </source>
</evidence>
<dbReference type="Gene3D" id="2.30.30.40">
    <property type="entry name" value="SH3 Domains"/>
    <property type="match status" value="2"/>
</dbReference>
<feature type="compositionally biased region" description="Low complexity" evidence="4">
    <location>
        <begin position="485"/>
        <end position="520"/>
    </location>
</feature>
<feature type="compositionally biased region" description="Basic and acidic residues" evidence="4">
    <location>
        <begin position="343"/>
        <end position="352"/>
    </location>
</feature>
<dbReference type="Pfam" id="PF00564">
    <property type="entry name" value="PB1"/>
    <property type="match status" value="1"/>
</dbReference>
<dbReference type="GO" id="GO:0035091">
    <property type="term" value="F:phosphatidylinositol binding"/>
    <property type="evidence" value="ECO:0007669"/>
    <property type="project" value="InterPro"/>
</dbReference>
<dbReference type="Pfam" id="PF00787">
    <property type="entry name" value="PX"/>
    <property type="match status" value="1"/>
</dbReference>
<keyword evidence="1 3" id="KW-0728">SH3 domain</keyword>
<dbReference type="CDD" id="cd11878">
    <property type="entry name" value="SH3_Bem1p_1"/>
    <property type="match status" value="1"/>
</dbReference>
<evidence type="ECO:0000256" key="3">
    <source>
        <dbReference type="PROSITE-ProRule" id="PRU00192"/>
    </source>
</evidence>
<protein>
    <recommendedName>
        <fullName evidence="10">Bud emergence protein 1</fullName>
    </recommendedName>
</protein>
<dbReference type="GO" id="GO:0005938">
    <property type="term" value="C:cell cortex"/>
    <property type="evidence" value="ECO:0007669"/>
    <property type="project" value="UniProtKB-ARBA"/>
</dbReference>
<dbReference type="PANTHER" id="PTHR15706">
    <property type="entry name" value="SH3 MULTIPLE DOMAIN"/>
    <property type="match status" value="1"/>
</dbReference>
<reference evidence="8 9" key="1">
    <citation type="submission" date="2020-12" db="EMBL/GenBank/DDBJ databases">
        <title>Metabolic potential, ecology and presence of endohyphal bacteria is reflected in genomic diversity of Mucoromycotina.</title>
        <authorList>
            <person name="Muszewska A."/>
            <person name="Okrasinska A."/>
            <person name="Steczkiewicz K."/>
            <person name="Drgas O."/>
            <person name="Orlowska M."/>
            <person name="Perlinska-Lenart U."/>
            <person name="Aleksandrzak-Piekarczyk T."/>
            <person name="Szatraj K."/>
            <person name="Zielenkiewicz U."/>
            <person name="Pilsyk S."/>
            <person name="Malc E."/>
            <person name="Mieczkowski P."/>
            <person name="Kruszewska J.S."/>
            <person name="Biernat P."/>
            <person name="Pawlowska J."/>
        </authorList>
    </citation>
    <scope>NUCLEOTIDE SEQUENCE [LARGE SCALE GENOMIC DNA]</scope>
    <source>
        <strain evidence="8 9">CBS 142.35</strain>
    </source>
</reference>
<dbReference type="Gene3D" id="3.10.20.90">
    <property type="entry name" value="Phosphatidylinositol 3-kinase Catalytic Subunit, Chain A, domain 1"/>
    <property type="match status" value="1"/>
</dbReference>
<dbReference type="InterPro" id="IPR051228">
    <property type="entry name" value="NADPH_Oxidase/PX-Domain"/>
</dbReference>
<dbReference type="GO" id="GO:1902494">
    <property type="term" value="C:catalytic complex"/>
    <property type="evidence" value="ECO:0007669"/>
    <property type="project" value="UniProtKB-ARBA"/>
</dbReference>
<dbReference type="PROSITE" id="PS51745">
    <property type="entry name" value="PB1"/>
    <property type="match status" value="1"/>
</dbReference>
<dbReference type="CDD" id="cd11879">
    <property type="entry name" value="SH3_Bem1p_2"/>
    <property type="match status" value="1"/>
</dbReference>
<dbReference type="GO" id="GO:0030427">
    <property type="term" value="C:site of polarized growth"/>
    <property type="evidence" value="ECO:0007669"/>
    <property type="project" value="UniProtKB-ARBA"/>
</dbReference>
<organism evidence="8 9">
    <name type="scientific">Circinella minor</name>
    <dbReference type="NCBI Taxonomy" id="1195481"/>
    <lineage>
        <taxon>Eukaryota</taxon>
        <taxon>Fungi</taxon>
        <taxon>Fungi incertae sedis</taxon>
        <taxon>Mucoromycota</taxon>
        <taxon>Mucoromycotina</taxon>
        <taxon>Mucoromycetes</taxon>
        <taxon>Mucorales</taxon>
        <taxon>Lichtheimiaceae</taxon>
        <taxon>Circinella</taxon>
    </lineage>
</organism>
<dbReference type="InterPro" id="IPR035550">
    <property type="entry name" value="Bem1/Scd2_PX"/>
</dbReference>
<feature type="domain" description="SH3" evidence="5">
    <location>
        <begin position="42"/>
        <end position="104"/>
    </location>
</feature>
<dbReference type="PANTHER" id="PTHR15706:SF2">
    <property type="entry name" value="SH3 AND PX DOMAIN-CONTAINING PROTEIN 2A"/>
    <property type="match status" value="1"/>
</dbReference>
<dbReference type="InterPro" id="IPR001452">
    <property type="entry name" value="SH3_domain"/>
</dbReference>
<feature type="domain" description="PX" evidence="6">
    <location>
        <begin position="350"/>
        <end position="470"/>
    </location>
</feature>
<dbReference type="EMBL" id="JAEPRB010000013">
    <property type="protein sequence ID" value="KAG2226807.1"/>
    <property type="molecule type" value="Genomic_DNA"/>
</dbReference>
<evidence type="ECO:0000256" key="2">
    <source>
        <dbReference type="ARBA" id="ARBA00022737"/>
    </source>
</evidence>
<dbReference type="OrthoDB" id="548867at2759"/>
<feature type="domain" description="PB1" evidence="7">
    <location>
        <begin position="533"/>
        <end position="611"/>
    </location>
</feature>
<dbReference type="PROSITE" id="PS50195">
    <property type="entry name" value="PX"/>
    <property type="match status" value="1"/>
</dbReference>
<dbReference type="InterPro" id="IPR036871">
    <property type="entry name" value="PX_dom_sf"/>
</dbReference>
<feature type="domain" description="SH3" evidence="5">
    <location>
        <begin position="150"/>
        <end position="212"/>
    </location>
</feature>
<dbReference type="PROSITE" id="PS50002">
    <property type="entry name" value="SH3"/>
    <property type="match status" value="2"/>
</dbReference>
<name>A0A8H7VPR1_9FUNG</name>
<evidence type="ECO:0000259" key="6">
    <source>
        <dbReference type="PROSITE" id="PS50195"/>
    </source>
</evidence>
<evidence type="ECO:0000313" key="8">
    <source>
        <dbReference type="EMBL" id="KAG2226807.1"/>
    </source>
</evidence>
<gene>
    <name evidence="8" type="ORF">INT45_005772</name>
</gene>
<dbReference type="InterPro" id="IPR053793">
    <property type="entry name" value="PB1-like"/>
</dbReference>
<sequence>MHLSKEKVKPPRNLRSARRSLVKNKISTPLTYPTTFHSSISAPKKIIKALYDYQAQGPHELSFKQGDFFHVTGRENDEHWFEACNPATSSKGIVPVSYFQVLDKSERNLTVAQPQSPPPQQQQQVQPQKADSGFIDHDLEGANNTLAKKMQPLYGVVLYDFQAERSDELDAKAGEPIIVIAQSNQEWFVAKPIGRLGGPGLIPVSFVEVRDAVTGKAITNVDMMHTAAPIPRVEEWKKMTQGYEASSISLGSMDNNKQHQNNYQQHLLRSGFSESPSSSISSATSDRIMKARQQGLLDDGIQTNNDQHPDTILDSYGMQHLAQVSSLDPPTERTSAHSGTSPRESRSTRSDRPMVEAAVIDSYILEGDQYWFIVYARLNNGRHRVLYRLYEDFYDFQISLLNDFPLEAGKADRERILPYMPGPLTDVDEDITAERQRDLDNYCRELLTLPRYLSESSLVQSQLFGIHEGDIETDYDPRLGVIQSQSEDQSLPPQQQQQLPQPTSSSVTASLSSTATPAKTQSGLTATSATKSTVKLKIVHKDDIFAIKVPADSTLDQLCAKVHDRLGFDVALRYKDEGSGDSLPLEDEMDMEEAFASAIKLGKLTVYAQRI</sequence>
<dbReference type="InterPro" id="IPR035548">
    <property type="entry name" value="Bem1/Scd2_SH3_1"/>
</dbReference>
<comment type="caution">
    <text evidence="8">The sequence shown here is derived from an EMBL/GenBank/DDBJ whole genome shotgun (WGS) entry which is preliminary data.</text>
</comment>
<dbReference type="InterPro" id="IPR035549">
    <property type="entry name" value="Bem1/Scd2_SH3_2"/>
</dbReference>
<dbReference type="GO" id="GO:0060090">
    <property type="term" value="F:molecular adaptor activity"/>
    <property type="evidence" value="ECO:0007669"/>
    <property type="project" value="UniProtKB-ARBA"/>
</dbReference>
<feature type="region of interest" description="Disordered" evidence="4">
    <location>
        <begin position="110"/>
        <end position="130"/>
    </location>
</feature>
<dbReference type="SMART" id="SM00326">
    <property type="entry name" value="SH3"/>
    <property type="match status" value="2"/>
</dbReference>
<feature type="region of interest" description="Disordered" evidence="4">
    <location>
        <begin position="324"/>
        <end position="352"/>
    </location>
</feature>
<dbReference type="InterPro" id="IPR036028">
    <property type="entry name" value="SH3-like_dom_sf"/>
</dbReference>
<evidence type="ECO:0000256" key="1">
    <source>
        <dbReference type="ARBA" id="ARBA00022443"/>
    </source>
</evidence>
<evidence type="ECO:0008006" key="10">
    <source>
        <dbReference type="Google" id="ProtNLM"/>
    </source>
</evidence>
<dbReference type="CDD" id="cd05992">
    <property type="entry name" value="PB1"/>
    <property type="match status" value="1"/>
</dbReference>
<dbReference type="SMART" id="SM00666">
    <property type="entry name" value="PB1"/>
    <property type="match status" value="1"/>
</dbReference>
<dbReference type="CDD" id="cd06890">
    <property type="entry name" value="PX_Bem1p"/>
    <property type="match status" value="1"/>
</dbReference>
<dbReference type="SMART" id="SM00312">
    <property type="entry name" value="PX"/>
    <property type="match status" value="1"/>
</dbReference>
<keyword evidence="2" id="KW-0677">Repeat</keyword>
<feature type="region of interest" description="Disordered" evidence="4">
    <location>
        <begin position="485"/>
        <end position="526"/>
    </location>
</feature>
<proteinExistence type="predicted"/>
<accession>A0A8H7VPR1</accession>
<dbReference type="Gene3D" id="3.30.1520.10">
    <property type="entry name" value="Phox-like domain"/>
    <property type="match status" value="1"/>
</dbReference>
<dbReference type="PRINTS" id="PR00452">
    <property type="entry name" value="SH3DOMAIN"/>
</dbReference>
<evidence type="ECO:0000259" key="7">
    <source>
        <dbReference type="PROSITE" id="PS51745"/>
    </source>
</evidence>